<dbReference type="GO" id="GO:0016020">
    <property type="term" value="C:membrane"/>
    <property type="evidence" value="ECO:0007669"/>
    <property type="project" value="UniProtKB-SubCell"/>
</dbReference>
<dbReference type="PROSITE" id="PS50261">
    <property type="entry name" value="G_PROTEIN_RECEP_F2_4"/>
    <property type="match status" value="1"/>
</dbReference>
<dbReference type="OrthoDB" id="6082634at2759"/>
<reference evidence="9 11" key="2">
    <citation type="journal article" date="2018" name="Genome Res.">
        <title>The genomic architecture and molecular evolution of ant odorant receptors.</title>
        <authorList>
            <person name="McKenzie S.K."/>
            <person name="Kronauer D.J.C."/>
        </authorList>
    </citation>
    <scope>NUCLEOTIDE SEQUENCE [LARGE SCALE GENOMIC DNA]</scope>
    <source>
        <strain evidence="9">Clonal line C1</strain>
    </source>
</reference>
<evidence type="ECO:0000256" key="2">
    <source>
        <dbReference type="ARBA" id="ARBA00022692"/>
    </source>
</evidence>
<name>A0A026W8G7_OOCBI</name>
<feature type="transmembrane region" description="Helical" evidence="5">
    <location>
        <begin position="373"/>
        <end position="390"/>
    </location>
</feature>
<keyword evidence="10" id="KW-1185">Reference proteome</keyword>
<keyword evidence="6" id="KW-0732">Signal</keyword>
<dbReference type="Gene3D" id="1.20.1070.10">
    <property type="entry name" value="Rhodopsin 7-helix transmembrane proteins"/>
    <property type="match status" value="1"/>
</dbReference>
<comment type="subcellular location">
    <subcellularLocation>
        <location evidence="1">Membrane</location>
        <topology evidence="1">Multi-pass membrane protein</topology>
    </subcellularLocation>
</comment>
<dbReference type="PANTHER" id="PTHR46953">
    <property type="entry name" value="G-PROTEIN COUPLED RECEPTOR MTH-LIKE 1-RELATED"/>
    <property type="match status" value="1"/>
</dbReference>
<evidence type="ECO:0000313" key="9">
    <source>
        <dbReference type="EMBL" id="RLU20375.1"/>
    </source>
</evidence>
<dbReference type="EMBL" id="QOIP01000007">
    <property type="protein sequence ID" value="RLU20375.1"/>
    <property type="molecule type" value="Genomic_DNA"/>
</dbReference>
<feature type="transmembrane region" description="Helical" evidence="5">
    <location>
        <begin position="338"/>
        <end position="361"/>
    </location>
</feature>
<evidence type="ECO:0000256" key="6">
    <source>
        <dbReference type="SAM" id="SignalP"/>
    </source>
</evidence>
<keyword evidence="4 5" id="KW-0472">Membrane</keyword>
<dbReference type="InterPro" id="IPR052808">
    <property type="entry name" value="GPCR_Mth-like"/>
</dbReference>
<dbReference type="Proteomes" id="UP000279307">
    <property type="component" value="Chromosome 7"/>
</dbReference>
<dbReference type="InterPro" id="IPR017981">
    <property type="entry name" value="GPCR_2-like_7TM"/>
</dbReference>
<dbReference type="InterPro" id="IPR000832">
    <property type="entry name" value="GPCR_2_secretin-like"/>
</dbReference>
<dbReference type="PANTHER" id="PTHR46953:SF1">
    <property type="entry name" value="G-PROTEIN COUPLED RECEPTOR MTH-LIKE 1-RELATED"/>
    <property type="match status" value="1"/>
</dbReference>
<feature type="transmembrane region" description="Helical" evidence="5">
    <location>
        <begin position="246"/>
        <end position="268"/>
    </location>
</feature>
<dbReference type="OMA" id="ITWIFEL"/>
<sequence length="434" mass="49990">MSPFDVSYSRQLGAPSVRGSLWLLWLCLLANSIPSSLSYDVSCCPEAAVWRYSANCSDGSRIRLECPYGIYLIDPEISEHDNFTVIYEDDTAWLVQSDQEEKISADRFCIAKSARSGNELALACFDEEMMDESVSMRWKNMLICIVSIISAFFLIATLAVYVILPELRELQDKAMMAAVTTLAVSYTVLSIQHLRPHVEDDYAICVSLGFILYFAFMSAFFWLNIVAFNVWRAVWFKNFRMREKSLFYAYCIWGWGGPACFLVTALTMHHIHGQHLKPGFGEYSCWFSGTVQTWMYFYGPIGILLALNVLYLGLTSWRLWHQYRNCTGSKLRVLRFKCLLYIKLVLVMGITWIFELISFAIETKMDEFWIPTDLLNGLQGFIIFLLLVAMRKRVRKLLAKKRPCGIVFPKSWAAYEDEECEEVLPEELELSQQG</sequence>
<protein>
    <submittedName>
        <fullName evidence="8">G-protein coupled receptor Mth2</fullName>
    </submittedName>
</protein>
<proteinExistence type="predicted"/>
<evidence type="ECO:0000313" key="10">
    <source>
        <dbReference type="Proteomes" id="UP000053097"/>
    </source>
</evidence>
<evidence type="ECO:0000313" key="11">
    <source>
        <dbReference type="Proteomes" id="UP000279307"/>
    </source>
</evidence>
<dbReference type="GO" id="GO:0007166">
    <property type="term" value="P:cell surface receptor signaling pathway"/>
    <property type="evidence" value="ECO:0007669"/>
    <property type="project" value="InterPro"/>
</dbReference>
<feature type="domain" description="G-protein coupled receptors family 2 profile 2" evidence="7">
    <location>
        <begin position="139"/>
        <end position="391"/>
    </location>
</feature>
<dbReference type="Pfam" id="PF00002">
    <property type="entry name" value="7tm_2"/>
    <property type="match status" value="1"/>
</dbReference>
<organism evidence="8 10">
    <name type="scientific">Ooceraea biroi</name>
    <name type="common">Clonal raider ant</name>
    <name type="synonym">Cerapachys biroi</name>
    <dbReference type="NCBI Taxonomy" id="2015173"/>
    <lineage>
        <taxon>Eukaryota</taxon>
        <taxon>Metazoa</taxon>
        <taxon>Ecdysozoa</taxon>
        <taxon>Arthropoda</taxon>
        <taxon>Hexapoda</taxon>
        <taxon>Insecta</taxon>
        <taxon>Pterygota</taxon>
        <taxon>Neoptera</taxon>
        <taxon>Endopterygota</taxon>
        <taxon>Hymenoptera</taxon>
        <taxon>Apocrita</taxon>
        <taxon>Aculeata</taxon>
        <taxon>Formicoidea</taxon>
        <taxon>Formicidae</taxon>
        <taxon>Dorylinae</taxon>
        <taxon>Ooceraea</taxon>
    </lineage>
</organism>
<reference evidence="9" key="3">
    <citation type="submission" date="2018-07" db="EMBL/GenBank/DDBJ databases">
        <authorList>
            <person name="Mckenzie S.K."/>
            <person name="Kronauer D.J.C."/>
        </authorList>
    </citation>
    <scope>NUCLEOTIDE SEQUENCE</scope>
    <source>
        <strain evidence="9">Clonal line C1</strain>
    </source>
</reference>
<dbReference type="AlphaFoldDB" id="A0A026W8G7"/>
<feature type="transmembrane region" description="Helical" evidence="5">
    <location>
        <begin position="296"/>
        <end position="317"/>
    </location>
</feature>
<feature type="signal peptide" evidence="6">
    <location>
        <begin position="1"/>
        <end position="38"/>
    </location>
</feature>
<evidence type="ECO:0000256" key="4">
    <source>
        <dbReference type="ARBA" id="ARBA00023136"/>
    </source>
</evidence>
<evidence type="ECO:0000256" key="3">
    <source>
        <dbReference type="ARBA" id="ARBA00022989"/>
    </source>
</evidence>
<dbReference type="EMBL" id="KK107364">
    <property type="protein sequence ID" value="EZA51941.1"/>
    <property type="molecule type" value="Genomic_DNA"/>
</dbReference>
<evidence type="ECO:0000256" key="5">
    <source>
        <dbReference type="SAM" id="Phobius"/>
    </source>
</evidence>
<keyword evidence="2 5" id="KW-0812">Transmembrane</keyword>
<dbReference type="GO" id="GO:0004930">
    <property type="term" value="F:G protein-coupled receptor activity"/>
    <property type="evidence" value="ECO:0007669"/>
    <property type="project" value="InterPro"/>
</dbReference>
<dbReference type="Proteomes" id="UP000053097">
    <property type="component" value="Unassembled WGS sequence"/>
</dbReference>
<evidence type="ECO:0000313" key="8">
    <source>
        <dbReference type="EMBL" id="EZA51941.1"/>
    </source>
</evidence>
<feature type="transmembrane region" description="Helical" evidence="5">
    <location>
        <begin position="206"/>
        <end position="234"/>
    </location>
</feature>
<dbReference type="CDD" id="cd15039">
    <property type="entry name" value="7tmB3_Methuselah-like"/>
    <property type="match status" value="1"/>
</dbReference>
<gene>
    <name evidence="9" type="ORF">DMN91_006983</name>
    <name evidence="8" type="ORF">X777_09256</name>
</gene>
<feature type="chain" id="PRO_5033209881" evidence="6">
    <location>
        <begin position="39"/>
        <end position="434"/>
    </location>
</feature>
<feature type="transmembrane region" description="Helical" evidence="5">
    <location>
        <begin position="140"/>
        <end position="164"/>
    </location>
</feature>
<evidence type="ECO:0000259" key="7">
    <source>
        <dbReference type="PROSITE" id="PS50261"/>
    </source>
</evidence>
<accession>A0A026W8G7</accession>
<keyword evidence="3 5" id="KW-1133">Transmembrane helix</keyword>
<keyword evidence="8" id="KW-0675">Receptor</keyword>
<reference evidence="8 10" key="1">
    <citation type="journal article" date="2014" name="Curr. Biol.">
        <title>The genome of the clonal raider ant Cerapachys biroi.</title>
        <authorList>
            <person name="Oxley P.R."/>
            <person name="Ji L."/>
            <person name="Fetter-Pruneda I."/>
            <person name="McKenzie S.K."/>
            <person name="Li C."/>
            <person name="Hu H."/>
            <person name="Zhang G."/>
            <person name="Kronauer D.J."/>
        </authorList>
    </citation>
    <scope>NUCLEOTIDE SEQUENCE [LARGE SCALE GENOMIC DNA]</scope>
</reference>
<evidence type="ECO:0000256" key="1">
    <source>
        <dbReference type="ARBA" id="ARBA00004141"/>
    </source>
</evidence>